<evidence type="ECO:0000313" key="1">
    <source>
        <dbReference type="EMBL" id="KAF2622297.1"/>
    </source>
</evidence>
<proteinExistence type="predicted"/>
<sequence length="160" mass="17769">MSNTHRTVHSGQSANTITIQTPGNILPTSSMLPTISKAHISQATSEQKQRMRMFATSCGRWPATPLYLQTLSTKFIVSISRMVHIAGRKKEPGMAVRPSRPPHNNVESLSLDASGMKFTDRERTMHGRARHIEPFDRTPLSDPAILDPQQISRRSKVGNA</sequence>
<comment type="caution">
    <text evidence="1">The sequence shown here is derived from an EMBL/GenBank/DDBJ whole genome shotgun (WGS) entry which is preliminary data.</text>
</comment>
<dbReference type="EMBL" id="MU006746">
    <property type="protein sequence ID" value="KAF2622297.1"/>
    <property type="molecule type" value="Genomic_DNA"/>
</dbReference>
<evidence type="ECO:0000313" key="2">
    <source>
        <dbReference type="Proteomes" id="UP000799754"/>
    </source>
</evidence>
<reference evidence="1" key="1">
    <citation type="journal article" date="2020" name="Stud. Mycol.">
        <title>101 Dothideomycetes genomes: a test case for predicting lifestyles and emergence of pathogens.</title>
        <authorList>
            <person name="Haridas S."/>
            <person name="Albert R."/>
            <person name="Binder M."/>
            <person name="Bloem J."/>
            <person name="Labutti K."/>
            <person name="Salamov A."/>
            <person name="Andreopoulos B."/>
            <person name="Baker S."/>
            <person name="Barry K."/>
            <person name="Bills G."/>
            <person name="Bluhm B."/>
            <person name="Cannon C."/>
            <person name="Castanera R."/>
            <person name="Culley D."/>
            <person name="Daum C."/>
            <person name="Ezra D."/>
            <person name="Gonzalez J."/>
            <person name="Henrissat B."/>
            <person name="Kuo A."/>
            <person name="Liang C."/>
            <person name="Lipzen A."/>
            <person name="Lutzoni F."/>
            <person name="Magnuson J."/>
            <person name="Mondo S."/>
            <person name="Nolan M."/>
            <person name="Ohm R."/>
            <person name="Pangilinan J."/>
            <person name="Park H.-J."/>
            <person name="Ramirez L."/>
            <person name="Alfaro M."/>
            <person name="Sun H."/>
            <person name="Tritt A."/>
            <person name="Yoshinaga Y."/>
            <person name="Zwiers L.-H."/>
            <person name="Turgeon B."/>
            <person name="Goodwin S."/>
            <person name="Spatafora J."/>
            <person name="Crous P."/>
            <person name="Grigoriev I."/>
        </authorList>
    </citation>
    <scope>NUCLEOTIDE SEQUENCE</scope>
    <source>
        <strain evidence="1">CBS 525.71</strain>
    </source>
</reference>
<accession>A0ACB6RMX4</accession>
<organism evidence="1 2">
    <name type="scientific">Macroventuria anomochaeta</name>
    <dbReference type="NCBI Taxonomy" id="301207"/>
    <lineage>
        <taxon>Eukaryota</taxon>
        <taxon>Fungi</taxon>
        <taxon>Dikarya</taxon>
        <taxon>Ascomycota</taxon>
        <taxon>Pezizomycotina</taxon>
        <taxon>Dothideomycetes</taxon>
        <taxon>Pleosporomycetidae</taxon>
        <taxon>Pleosporales</taxon>
        <taxon>Pleosporineae</taxon>
        <taxon>Didymellaceae</taxon>
        <taxon>Macroventuria</taxon>
    </lineage>
</organism>
<keyword evidence="2" id="KW-1185">Reference proteome</keyword>
<gene>
    <name evidence="1" type="ORF">BU25DRAFT_425880</name>
</gene>
<name>A0ACB6RMX4_9PLEO</name>
<dbReference type="Proteomes" id="UP000799754">
    <property type="component" value="Unassembled WGS sequence"/>
</dbReference>
<protein>
    <submittedName>
        <fullName evidence="1">Uncharacterized protein</fullName>
    </submittedName>
</protein>